<feature type="non-terminal residue" evidence="2">
    <location>
        <position position="80"/>
    </location>
</feature>
<reference evidence="2 3" key="1">
    <citation type="submission" date="2014-06" db="EMBL/GenBank/DDBJ databases">
        <authorList>
            <consortium name="DOE Joint Genome Institute"/>
            <person name="Kuo A."/>
            <person name="Kohler A."/>
            <person name="Nagy L.G."/>
            <person name="Floudas D."/>
            <person name="Copeland A."/>
            <person name="Barry K.W."/>
            <person name="Cichocki N."/>
            <person name="Veneault-Fourrey C."/>
            <person name="LaButti K."/>
            <person name="Lindquist E.A."/>
            <person name="Lipzen A."/>
            <person name="Lundell T."/>
            <person name="Morin E."/>
            <person name="Murat C."/>
            <person name="Sun H."/>
            <person name="Tunlid A."/>
            <person name="Henrissat B."/>
            <person name="Grigoriev I.V."/>
            <person name="Hibbett D.S."/>
            <person name="Martin F."/>
            <person name="Nordberg H.P."/>
            <person name="Cantor M.N."/>
            <person name="Hua S.X."/>
        </authorList>
    </citation>
    <scope>NUCLEOTIDE SEQUENCE [LARGE SCALE GENOMIC DNA]</scope>
    <source>
        <strain evidence="2 3">ATCC 200175</strain>
    </source>
</reference>
<dbReference type="InterPro" id="IPR041457">
    <property type="entry name" value="CxC2_KDZ-assoc"/>
</dbReference>
<dbReference type="AlphaFoldDB" id="A0A0C9TGY7"/>
<protein>
    <recommendedName>
        <fullName evidence="1">CxC2-like cysteine cluster KDZ transposase-associated domain-containing protein</fullName>
    </recommendedName>
</protein>
<feature type="non-terminal residue" evidence="2">
    <location>
        <position position="1"/>
    </location>
</feature>
<sequence>FVVVDTHDVHVLSLNFCNCEKSQGYIQQLLRISWYPATSSRPRTAATFRVLEHFHLLSLESKVSAYEYYNTLARLVDNTG</sequence>
<evidence type="ECO:0000313" key="2">
    <source>
        <dbReference type="EMBL" id="KIJ10048.1"/>
    </source>
</evidence>
<dbReference type="Pfam" id="PF18803">
    <property type="entry name" value="CxC2"/>
    <property type="match status" value="1"/>
</dbReference>
<keyword evidence="3" id="KW-1185">Reference proteome</keyword>
<evidence type="ECO:0000313" key="3">
    <source>
        <dbReference type="Proteomes" id="UP000053647"/>
    </source>
</evidence>
<name>A0A0C9TGY7_PAXIN</name>
<gene>
    <name evidence="2" type="ORF">PAXINDRAFT_62764</name>
</gene>
<organism evidence="2 3">
    <name type="scientific">Paxillus involutus ATCC 200175</name>
    <dbReference type="NCBI Taxonomy" id="664439"/>
    <lineage>
        <taxon>Eukaryota</taxon>
        <taxon>Fungi</taxon>
        <taxon>Dikarya</taxon>
        <taxon>Basidiomycota</taxon>
        <taxon>Agaricomycotina</taxon>
        <taxon>Agaricomycetes</taxon>
        <taxon>Agaricomycetidae</taxon>
        <taxon>Boletales</taxon>
        <taxon>Paxilineae</taxon>
        <taxon>Paxillaceae</taxon>
        <taxon>Paxillus</taxon>
    </lineage>
</organism>
<dbReference type="EMBL" id="KN819419">
    <property type="protein sequence ID" value="KIJ10048.1"/>
    <property type="molecule type" value="Genomic_DNA"/>
</dbReference>
<dbReference type="Proteomes" id="UP000053647">
    <property type="component" value="Unassembled WGS sequence"/>
</dbReference>
<feature type="domain" description="CxC2-like cysteine cluster KDZ transposase-associated" evidence="1">
    <location>
        <begin position="1"/>
        <end position="80"/>
    </location>
</feature>
<accession>A0A0C9TGY7</accession>
<reference evidence="3" key="2">
    <citation type="submission" date="2015-01" db="EMBL/GenBank/DDBJ databases">
        <title>Evolutionary Origins and Diversification of the Mycorrhizal Mutualists.</title>
        <authorList>
            <consortium name="DOE Joint Genome Institute"/>
            <consortium name="Mycorrhizal Genomics Consortium"/>
            <person name="Kohler A."/>
            <person name="Kuo A."/>
            <person name="Nagy L.G."/>
            <person name="Floudas D."/>
            <person name="Copeland A."/>
            <person name="Barry K.W."/>
            <person name="Cichocki N."/>
            <person name="Veneault-Fourrey C."/>
            <person name="LaButti K."/>
            <person name="Lindquist E.A."/>
            <person name="Lipzen A."/>
            <person name="Lundell T."/>
            <person name="Morin E."/>
            <person name="Murat C."/>
            <person name="Riley R."/>
            <person name="Ohm R."/>
            <person name="Sun H."/>
            <person name="Tunlid A."/>
            <person name="Henrissat B."/>
            <person name="Grigoriev I.V."/>
            <person name="Hibbett D.S."/>
            <person name="Martin F."/>
        </authorList>
    </citation>
    <scope>NUCLEOTIDE SEQUENCE [LARGE SCALE GENOMIC DNA]</scope>
    <source>
        <strain evidence="3">ATCC 200175</strain>
    </source>
</reference>
<proteinExistence type="predicted"/>
<evidence type="ECO:0000259" key="1">
    <source>
        <dbReference type="Pfam" id="PF18803"/>
    </source>
</evidence>
<dbReference type="HOGENOM" id="CLU_003703_2_1_1"/>
<dbReference type="OrthoDB" id="2682806at2759"/>